<accession>A0A4P2VKZ5</accession>
<dbReference type="PANTHER" id="PTHR42844">
    <property type="entry name" value="DIHYDRONEOPTERIN ALDOLASE 1-RELATED"/>
    <property type="match status" value="1"/>
</dbReference>
<keyword evidence="10" id="KW-1185">Reference proteome</keyword>
<keyword evidence="6" id="KW-0456">Lyase</keyword>
<dbReference type="OrthoDB" id="5296138at2"/>
<dbReference type="GO" id="GO:0004150">
    <property type="term" value="F:dihydroneopterin aldolase activity"/>
    <property type="evidence" value="ECO:0007669"/>
    <property type="project" value="UniProtKB-EC"/>
</dbReference>
<reference evidence="9 10" key="1">
    <citation type="submission" date="2018-12" db="EMBL/GenBank/DDBJ databases">
        <title>Rubrispira sanarue gen. nov., sp., nov., a member of the order Silvanigrellales, isolated from a brackish lake in Hamamatsu Japan.</title>
        <authorList>
            <person name="Maejima Y."/>
            <person name="Iino T."/>
            <person name="Muraguchi Y."/>
            <person name="Fukuda K."/>
            <person name="Nojiri H."/>
            <person name="Ohkuma M."/>
            <person name="Moriuchi R."/>
            <person name="Dohra H."/>
            <person name="Kimbara K."/>
            <person name="Shintani M."/>
        </authorList>
    </citation>
    <scope>NUCLEOTIDE SEQUENCE [LARGE SCALE GENOMIC DNA]</scope>
    <source>
        <strain evidence="9 10">RF1110005</strain>
    </source>
</reference>
<dbReference type="RefSeq" id="WP_130610865.1">
    <property type="nucleotide sequence ID" value="NZ_AP019368.1"/>
</dbReference>
<evidence type="ECO:0000256" key="5">
    <source>
        <dbReference type="ARBA" id="ARBA00022909"/>
    </source>
</evidence>
<dbReference type="Gene3D" id="3.30.1130.10">
    <property type="match status" value="1"/>
</dbReference>
<sequence length="134" mass="15657">MSAFPHNNKLLKKQEFCWIHITDLRVFLYLGANQYEEKIGQNLRLDVSLKIQLNDTNDKLENTVDYSYVCEYITEKIKELNKIKLLEFLAEQLLNSIGSKFPKIAAARIAIEKGYVPLHNFTGKIKIEAEKEFY</sequence>
<dbReference type="Pfam" id="PF02152">
    <property type="entry name" value="FolB"/>
    <property type="match status" value="1"/>
</dbReference>
<dbReference type="InterPro" id="IPR043133">
    <property type="entry name" value="GTP-CH-I_C/QueF"/>
</dbReference>
<evidence type="ECO:0000259" key="8">
    <source>
        <dbReference type="SMART" id="SM00905"/>
    </source>
</evidence>
<evidence type="ECO:0000256" key="7">
    <source>
        <dbReference type="ARBA" id="ARBA00032903"/>
    </source>
</evidence>
<evidence type="ECO:0000256" key="4">
    <source>
        <dbReference type="ARBA" id="ARBA00013043"/>
    </source>
</evidence>
<keyword evidence="5" id="KW-0289">Folate biosynthesis</keyword>
<feature type="domain" description="Dihydroneopterin aldolase/epimerase" evidence="8">
    <location>
        <begin position="19"/>
        <end position="131"/>
    </location>
</feature>
<evidence type="ECO:0000256" key="6">
    <source>
        <dbReference type="ARBA" id="ARBA00023239"/>
    </source>
</evidence>
<evidence type="ECO:0000313" key="9">
    <source>
        <dbReference type="EMBL" id="BBH53966.1"/>
    </source>
</evidence>
<gene>
    <name evidence="9" type="primary">folB</name>
    <name evidence="9" type="ORF">JCM31447_24190</name>
</gene>
<comment type="pathway">
    <text evidence="2">Cofactor biosynthesis; tetrahydrofolate biosynthesis; 2-amino-4-hydroxy-6-hydroxymethyl-7,8-dihydropteridine diphosphate from 7,8-dihydroneopterin triphosphate: step 3/4.</text>
</comment>
<protein>
    <recommendedName>
        <fullName evidence="4">dihydroneopterin aldolase</fullName>
        <ecNumber evidence="4">4.1.2.25</ecNumber>
    </recommendedName>
    <alternativeName>
        <fullName evidence="7">7,8-dihydroneopterin aldolase</fullName>
    </alternativeName>
</protein>
<dbReference type="InterPro" id="IPR006157">
    <property type="entry name" value="FolB_dom"/>
</dbReference>
<evidence type="ECO:0000313" key="10">
    <source>
        <dbReference type="Proteomes" id="UP000291236"/>
    </source>
</evidence>
<evidence type="ECO:0000256" key="3">
    <source>
        <dbReference type="ARBA" id="ARBA00005708"/>
    </source>
</evidence>
<dbReference type="EMBL" id="AP019368">
    <property type="protein sequence ID" value="BBH53966.1"/>
    <property type="molecule type" value="Genomic_DNA"/>
</dbReference>
<dbReference type="PANTHER" id="PTHR42844:SF1">
    <property type="entry name" value="DIHYDRONEOPTERIN ALDOLASE 1-RELATED"/>
    <property type="match status" value="1"/>
</dbReference>
<dbReference type="InterPro" id="IPR006156">
    <property type="entry name" value="Dihydroneopterin_aldolase"/>
</dbReference>
<comment type="similarity">
    <text evidence="3">Belongs to the DHNA family.</text>
</comment>
<dbReference type="SMART" id="SM00905">
    <property type="entry name" value="FolB"/>
    <property type="match status" value="1"/>
</dbReference>
<dbReference type="SUPFAM" id="SSF55620">
    <property type="entry name" value="Tetrahydrobiopterin biosynthesis enzymes-like"/>
    <property type="match status" value="1"/>
</dbReference>
<evidence type="ECO:0000256" key="2">
    <source>
        <dbReference type="ARBA" id="ARBA00005013"/>
    </source>
</evidence>
<dbReference type="AlphaFoldDB" id="A0A4P2VKZ5"/>
<comment type="catalytic activity">
    <reaction evidence="1">
        <text>7,8-dihydroneopterin = 6-hydroxymethyl-7,8-dihydropterin + glycolaldehyde</text>
        <dbReference type="Rhea" id="RHEA:10540"/>
        <dbReference type="ChEBI" id="CHEBI:17001"/>
        <dbReference type="ChEBI" id="CHEBI:17071"/>
        <dbReference type="ChEBI" id="CHEBI:44841"/>
        <dbReference type="EC" id="4.1.2.25"/>
    </reaction>
</comment>
<dbReference type="NCBIfam" id="TIGR00526">
    <property type="entry name" value="folB_dom"/>
    <property type="match status" value="1"/>
</dbReference>
<proteinExistence type="inferred from homology"/>
<evidence type="ECO:0000256" key="1">
    <source>
        <dbReference type="ARBA" id="ARBA00001353"/>
    </source>
</evidence>
<dbReference type="GO" id="GO:0046656">
    <property type="term" value="P:folic acid biosynthetic process"/>
    <property type="evidence" value="ECO:0007669"/>
    <property type="project" value="UniProtKB-KW"/>
</dbReference>
<name>A0A4P2VKZ5_FLUSA</name>
<dbReference type="GO" id="GO:0005737">
    <property type="term" value="C:cytoplasm"/>
    <property type="evidence" value="ECO:0007669"/>
    <property type="project" value="TreeGrafter"/>
</dbReference>
<dbReference type="KEGG" id="sbf:JCM31447_24190"/>
<organism evidence="9 10">
    <name type="scientific">Fluviispira sanaruensis</name>
    <dbReference type="NCBI Taxonomy" id="2493639"/>
    <lineage>
        <taxon>Bacteria</taxon>
        <taxon>Pseudomonadati</taxon>
        <taxon>Bdellovibrionota</taxon>
        <taxon>Oligoflexia</taxon>
        <taxon>Silvanigrellales</taxon>
        <taxon>Silvanigrellaceae</taxon>
        <taxon>Fluviispira</taxon>
    </lineage>
</organism>
<dbReference type="EC" id="4.1.2.25" evidence="4"/>
<dbReference type="Proteomes" id="UP000291236">
    <property type="component" value="Chromosome"/>
</dbReference>